<feature type="transmembrane region" description="Helical" evidence="1">
    <location>
        <begin position="106"/>
        <end position="125"/>
    </location>
</feature>
<proteinExistence type="predicted"/>
<accession>A0ABT3H0Z3</accession>
<feature type="transmembrane region" description="Helical" evidence="1">
    <location>
        <begin position="146"/>
        <end position="165"/>
    </location>
</feature>
<dbReference type="RefSeq" id="WP_127108594.1">
    <property type="nucleotide sequence ID" value="NZ_JAPDFL010000001.1"/>
</dbReference>
<protein>
    <submittedName>
        <fullName evidence="2">Component of SufBCD complex</fullName>
    </submittedName>
</protein>
<comment type="caution">
    <text evidence="2">The sequence shown here is derived from an EMBL/GenBank/DDBJ whole genome shotgun (WGS) entry which is preliminary data.</text>
</comment>
<reference evidence="2 3" key="1">
    <citation type="submission" date="2022-10" db="EMBL/GenBank/DDBJ databases">
        <title>Pararhodobacter sp. nov., isolated from marine algae.</title>
        <authorList>
            <person name="Choi B.J."/>
            <person name="Kim J.M."/>
            <person name="Lee J.K."/>
            <person name="Choi D.G."/>
            <person name="Jeon C.O."/>
        </authorList>
    </citation>
    <scope>NUCLEOTIDE SEQUENCE [LARGE SCALE GENOMIC DNA]</scope>
    <source>
        <strain evidence="2 3">ZQ420</strain>
    </source>
</reference>
<feature type="transmembrane region" description="Helical" evidence="1">
    <location>
        <begin position="77"/>
        <end position="100"/>
    </location>
</feature>
<keyword evidence="1" id="KW-0472">Membrane</keyword>
<dbReference type="EMBL" id="JAPDFL010000001">
    <property type="protein sequence ID" value="MCW1933375.1"/>
    <property type="molecule type" value="Genomic_DNA"/>
</dbReference>
<dbReference type="Proteomes" id="UP001208938">
    <property type="component" value="Unassembled WGS sequence"/>
</dbReference>
<organism evidence="2 3">
    <name type="scientific">Pararhodobacter zhoushanensis</name>
    <dbReference type="NCBI Taxonomy" id="2479545"/>
    <lineage>
        <taxon>Bacteria</taxon>
        <taxon>Pseudomonadati</taxon>
        <taxon>Pseudomonadota</taxon>
        <taxon>Alphaproteobacteria</taxon>
        <taxon>Rhodobacterales</taxon>
        <taxon>Paracoccaceae</taxon>
        <taxon>Pararhodobacter</taxon>
    </lineage>
</organism>
<evidence type="ECO:0000313" key="2">
    <source>
        <dbReference type="EMBL" id="MCW1933375.1"/>
    </source>
</evidence>
<sequence length="175" mass="19492">MNLSDSLISTIDLGSFSNLWFWIILAVAWSNATHFVMGVPFDLVVRAKRKGGQDMEDLNTLAMIQARRRMAILRSSGPWLLAFWISIITFLASLGFYYGFQLAQALVLLLGPLTLAAWMGLRLAAKLETGTLSDLPLVKKITWYRVGVQSIGLLTILVTTMWGMWQNLSVRVLGG</sequence>
<gene>
    <name evidence="2" type="ORF">OKW52_14180</name>
</gene>
<name>A0ABT3H0Z3_9RHOB</name>
<evidence type="ECO:0000256" key="1">
    <source>
        <dbReference type="SAM" id="Phobius"/>
    </source>
</evidence>
<keyword evidence="3" id="KW-1185">Reference proteome</keyword>
<feature type="transmembrane region" description="Helical" evidence="1">
    <location>
        <begin position="20"/>
        <end position="45"/>
    </location>
</feature>
<keyword evidence="1" id="KW-1133">Transmembrane helix</keyword>
<keyword evidence="1" id="KW-0812">Transmembrane</keyword>
<evidence type="ECO:0000313" key="3">
    <source>
        <dbReference type="Proteomes" id="UP001208938"/>
    </source>
</evidence>